<gene>
    <name evidence="1" type="ORF">VV02_07220</name>
</gene>
<dbReference type="Pfam" id="PF06089">
    <property type="entry name" value="Asparaginase_II"/>
    <property type="match status" value="1"/>
</dbReference>
<dbReference type="RefSeq" id="WP_052596670.1">
    <property type="nucleotide sequence ID" value="NZ_CP011112.1"/>
</dbReference>
<dbReference type="EMBL" id="CP011112">
    <property type="protein sequence ID" value="AKU18723.1"/>
    <property type="molecule type" value="Genomic_DNA"/>
</dbReference>
<dbReference type="PANTHER" id="PTHR42110:SF1">
    <property type="entry name" value="L-ASPARAGINASE, PUTATIVE (AFU_ORTHOLOGUE AFUA_3G11890)-RELATED"/>
    <property type="match status" value="1"/>
</dbReference>
<reference evidence="1 2" key="1">
    <citation type="submission" date="2015-03" db="EMBL/GenBank/DDBJ databases">
        <title>Luteipulveratus halotolerans sp. nov., a novel actinobacterium (Dermacoccaceae) from Sarawak, Malaysia.</title>
        <authorList>
            <person name="Juboi H."/>
            <person name="Basik A."/>
            <person name="Shamsul S.S."/>
            <person name="Arnold P."/>
            <person name="Schmitt E.K."/>
            <person name="Sanglier J.-J."/>
            <person name="Yeo T."/>
        </authorList>
    </citation>
    <scope>NUCLEOTIDE SEQUENCE [LARGE SCALE GENOMIC DNA]</scope>
    <source>
        <strain evidence="1 2">MN07-A0370</strain>
    </source>
</reference>
<dbReference type="AlphaFoldDB" id="A0A0K1JQ64"/>
<dbReference type="PANTHER" id="PTHR42110">
    <property type="entry name" value="L-ASPARAGINASE, PUTATIVE (AFU_ORTHOLOGUE AFUA_3G11890)-RELATED"/>
    <property type="match status" value="1"/>
</dbReference>
<dbReference type="PATRIC" id="fig|571913.6.peg.1472"/>
<dbReference type="KEGG" id="lmoi:VV02_07220"/>
<keyword evidence="2" id="KW-1185">Reference proteome</keyword>
<organism evidence="1 2">
    <name type="scientific">Luteipulveratus mongoliensis</name>
    <dbReference type="NCBI Taxonomy" id="571913"/>
    <lineage>
        <taxon>Bacteria</taxon>
        <taxon>Bacillati</taxon>
        <taxon>Actinomycetota</taxon>
        <taxon>Actinomycetes</taxon>
        <taxon>Micrococcales</taxon>
        <taxon>Dermacoccaceae</taxon>
        <taxon>Luteipulveratus</taxon>
    </lineage>
</organism>
<evidence type="ECO:0000313" key="1">
    <source>
        <dbReference type="EMBL" id="AKU18723.1"/>
    </source>
</evidence>
<sequence length="322" mass="33119">MTEPLAALSSAPVLARVERSGFVESVHHGMAVEVAADGSVTRAYGEVDAPTFPRSSNKPMQAVAMLRAGLDLDGELLALVCASHSGEDFHLEGVRRILASAGLAEGDLQNTPDYPYDDQARLAWLQAARPKAAIAQNCSGKHAGMLATCAAAGWDLATYRDPDHPLQQLMAETLGELAGEPVAATGIDGCGAPVMAISLAGVARAFGRLAAAADGTGEGRVRDAIRAFPEFLGGSRRDVTELIRGVDGLIAKDGAEAVYGVGLADGRGFAVKIVDGAQRARTPVMAALLRGTGVDESVLDEIGYVPVLGHGATVGTVVAQGI</sequence>
<evidence type="ECO:0000313" key="2">
    <source>
        <dbReference type="Proteomes" id="UP000066480"/>
    </source>
</evidence>
<protein>
    <submittedName>
        <fullName evidence="1">Asparaginase</fullName>
    </submittedName>
</protein>
<accession>A0A0K1JQ64</accession>
<name>A0A0K1JQ64_9MICO</name>
<dbReference type="STRING" id="571913.VV02_07220"/>
<proteinExistence type="predicted"/>
<dbReference type="Proteomes" id="UP000066480">
    <property type="component" value="Chromosome"/>
</dbReference>
<dbReference type="InterPro" id="IPR010349">
    <property type="entry name" value="Asparaginase_II"/>
</dbReference>